<dbReference type="SUPFAM" id="SSF53098">
    <property type="entry name" value="Ribonuclease H-like"/>
    <property type="match status" value="1"/>
</dbReference>
<dbReference type="SUPFAM" id="SSF56672">
    <property type="entry name" value="DNA/RNA polymerases"/>
    <property type="match status" value="1"/>
</dbReference>
<keyword evidence="4" id="KW-0695">RNA-directed DNA polymerase</keyword>
<dbReference type="Gene3D" id="2.40.70.10">
    <property type="entry name" value="Acid Proteases"/>
    <property type="match status" value="1"/>
</dbReference>
<sequence length="933" mass="105840">MAPKKASTSAAPAMTQAAIRKLVIDSVASALEGQAATMANTGNTNRNTEHRETPVARKCSYKEFMNCRPFNFKEEAYKITWTEFKNLLIKKYCPRTKIKKMKDEFYNLIIKGNDHKTYVRRFQELAVLCPTMVPNYKKLMEVFIEGLPISIEGNVTASKPQTLEEAIAITQWLMDQVTKHNFVQGTNDHKRKFDDRRAFTSNNYQNNRNNYNNRNNDHQQQQNERHETVRAYAATPTENKGNCKNNGPATGSNLQPVSVTCHACGERGNFKSQCPKANNNAHGRAYLLRDKNSHQDPNVVTGTFLLSQHQARVLFDSGVDKSFVSISLASMLNILPITLDIIYDIEMANGNLVGTNTIIQGCTLILLNQLFKINLMPIKLDSFDVVIGMDWLSKYHARIICDEKVVHILIDSDILIIRDLPGLPPVRQVEFQITLIPGAAPIARAPYRLAPSEMKELSDQLQELADQGFIRPSTSPLGAPVLFVKKKDRSFRMCIDYRELSSTESQGLDIPKIAFRTRHVIDSQGIHVDSAKIDAVKNWASPTTPTKVCQFLGLAGYYRRFIKDFSKIAKSLTILTQKNKKYIWGENQESAFQLLKQKMCEAPILALPKGNKDFVVYCDASIQDYNCKIRYHPGKANVVADALSQKERIKPLRVRALVMTLHPKLPSQILEAQTEAIKKENIKGENLRGMEKAFEVRPDGTRCIKNQSWLLLFGNLRDLIMHESHKSKYSIHPGSDKIMLEAIQLTGTTRDSYMEMGKNNDGKSMQSALGTQLDMSTAYHPQTNRQSERTIQTLKDMLRACVIDFGKGWEKHLPLIEFSYNNSYHASIKAAPFGALYGRKCRSPVCWAKVGDVQLTGPEIIQETTEKIVQIRQRLQAKCLSDKSFIIPMKELQLDDKLNFVEEPVEIIDREVKQLRQSRIPVVKVRWNSKRGP</sequence>
<dbReference type="PANTHER" id="PTHR15503:SF45">
    <property type="entry name" value="RNA-DIRECTED DNA POLYMERASE HOMOLOG"/>
    <property type="match status" value="1"/>
</dbReference>
<gene>
    <name evidence="4" type="ORF">Tci_020925</name>
</gene>
<evidence type="ECO:0000313" key="4">
    <source>
        <dbReference type="EMBL" id="GEU48947.1"/>
    </source>
</evidence>
<protein>
    <submittedName>
        <fullName evidence="4">Reverse transcriptase domain-containing protein</fullName>
    </submittedName>
</protein>
<dbReference type="InterPro" id="IPR036397">
    <property type="entry name" value="RNaseH_sf"/>
</dbReference>
<dbReference type="InterPro" id="IPR032567">
    <property type="entry name" value="RTL1-rel"/>
</dbReference>
<dbReference type="Gene3D" id="3.10.10.10">
    <property type="entry name" value="HIV Type 1 Reverse Transcriptase, subunit A, domain 1"/>
    <property type="match status" value="1"/>
</dbReference>
<dbReference type="Gene3D" id="3.30.70.270">
    <property type="match status" value="1"/>
</dbReference>
<dbReference type="Gene3D" id="3.30.420.10">
    <property type="entry name" value="Ribonuclease H-like superfamily/Ribonuclease H"/>
    <property type="match status" value="1"/>
</dbReference>
<dbReference type="InterPro" id="IPR021109">
    <property type="entry name" value="Peptidase_aspartic_dom_sf"/>
</dbReference>
<dbReference type="PANTHER" id="PTHR15503">
    <property type="entry name" value="LDOC1 RELATED"/>
    <property type="match status" value="1"/>
</dbReference>
<dbReference type="GO" id="GO:0003964">
    <property type="term" value="F:RNA-directed DNA polymerase activity"/>
    <property type="evidence" value="ECO:0007669"/>
    <property type="project" value="UniProtKB-KW"/>
</dbReference>
<keyword evidence="4" id="KW-0548">Nucleotidyltransferase</keyword>
<evidence type="ECO:0000259" key="3">
    <source>
        <dbReference type="Pfam" id="PF17919"/>
    </source>
</evidence>
<organism evidence="4">
    <name type="scientific">Tanacetum cinerariifolium</name>
    <name type="common">Dalmatian daisy</name>
    <name type="synonym">Chrysanthemum cinerariifolium</name>
    <dbReference type="NCBI Taxonomy" id="118510"/>
    <lineage>
        <taxon>Eukaryota</taxon>
        <taxon>Viridiplantae</taxon>
        <taxon>Streptophyta</taxon>
        <taxon>Embryophyta</taxon>
        <taxon>Tracheophyta</taxon>
        <taxon>Spermatophyta</taxon>
        <taxon>Magnoliopsida</taxon>
        <taxon>eudicotyledons</taxon>
        <taxon>Gunneridae</taxon>
        <taxon>Pentapetalae</taxon>
        <taxon>asterids</taxon>
        <taxon>campanulids</taxon>
        <taxon>Asterales</taxon>
        <taxon>Asteraceae</taxon>
        <taxon>Asteroideae</taxon>
        <taxon>Anthemideae</taxon>
        <taxon>Anthemidinae</taxon>
        <taxon>Tanacetum</taxon>
    </lineage>
</organism>
<feature type="region of interest" description="Disordered" evidence="1">
    <location>
        <begin position="198"/>
        <end position="224"/>
    </location>
</feature>
<dbReference type="Pfam" id="PF08284">
    <property type="entry name" value="RVP_2"/>
    <property type="match status" value="1"/>
</dbReference>
<dbReference type="EMBL" id="BKCJ010002495">
    <property type="protein sequence ID" value="GEU48947.1"/>
    <property type="molecule type" value="Genomic_DNA"/>
</dbReference>
<reference evidence="4" key="1">
    <citation type="journal article" date="2019" name="Sci. Rep.">
        <title>Draft genome of Tanacetum cinerariifolium, the natural source of mosquito coil.</title>
        <authorList>
            <person name="Yamashiro T."/>
            <person name="Shiraishi A."/>
            <person name="Satake H."/>
            <person name="Nakayama K."/>
        </authorList>
    </citation>
    <scope>NUCLEOTIDE SEQUENCE</scope>
</reference>
<dbReference type="InterPro" id="IPR043502">
    <property type="entry name" value="DNA/RNA_pol_sf"/>
</dbReference>
<feature type="domain" description="Retrotransposon gag" evidence="2">
    <location>
        <begin position="78"/>
        <end position="147"/>
    </location>
</feature>
<proteinExistence type="predicted"/>
<dbReference type="InterPro" id="IPR005162">
    <property type="entry name" value="Retrotrans_gag_dom"/>
</dbReference>
<dbReference type="InterPro" id="IPR012337">
    <property type="entry name" value="RNaseH-like_sf"/>
</dbReference>
<dbReference type="Pfam" id="PF17919">
    <property type="entry name" value="RT_RNaseH_2"/>
    <property type="match status" value="1"/>
</dbReference>
<dbReference type="FunFam" id="3.30.70.270:FF:000026">
    <property type="entry name" value="Transposon Ty3-G Gag-Pol polyprotein"/>
    <property type="match status" value="1"/>
</dbReference>
<evidence type="ECO:0000256" key="1">
    <source>
        <dbReference type="SAM" id="MobiDB-lite"/>
    </source>
</evidence>
<dbReference type="InterPro" id="IPR043128">
    <property type="entry name" value="Rev_trsase/Diguanyl_cyclase"/>
</dbReference>
<evidence type="ECO:0000259" key="2">
    <source>
        <dbReference type="Pfam" id="PF03732"/>
    </source>
</evidence>
<comment type="caution">
    <text evidence="4">The sequence shown here is derived from an EMBL/GenBank/DDBJ whole genome shotgun (WGS) entry which is preliminary data.</text>
</comment>
<dbReference type="GO" id="GO:0003676">
    <property type="term" value="F:nucleic acid binding"/>
    <property type="evidence" value="ECO:0007669"/>
    <property type="project" value="InterPro"/>
</dbReference>
<name>A0A6L2KJL4_TANCI</name>
<dbReference type="CDD" id="cd00303">
    <property type="entry name" value="retropepsin_like"/>
    <property type="match status" value="1"/>
</dbReference>
<feature type="domain" description="Reverse transcriptase/retrotransposon-derived protein RNase H-like" evidence="3">
    <location>
        <begin position="584"/>
        <end position="621"/>
    </location>
</feature>
<accession>A0A6L2KJL4</accession>
<dbReference type="InterPro" id="IPR041577">
    <property type="entry name" value="RT_RNaseH_2"/>
</dbReference>
<dbReference type="SUPFAM" id="SSF50630">
    <property type="entry name" value="Acid proteases"/>
    <property type="match status" value="1"/>
</dbReference>
<keyword evidence="4" id="KW-0808">Transferase</keyword>
<dbReference type="Pfam" id="PF03732">
    <property type="entry name" value="Retrotrans_gag"/>
    <property type="match status" value="1"/>
</dbReference>
<dbReference type="AlphaFoldDB" id="A0A6L2KJL4"/>
<feature type="compositionally biased region" description="Low complexity" evidence="1">
    <location>
        <begin position="202"/>
        <end position="222"/>
    </location>
</feature>